<evidence type="ECO:0008006" key="4">
    <source>
        <dbReference type="Google" id="ProtNLM"/>
    </source>
</evidence>
<proteinExistence type="predicted"/>
<organism evidence="2 3">
    <name type="scientific">Frankia canadensis</name>
    <dbReference type="NCBI Taxonomy" id="1836972"/>
    <lineage>
        <taxon>Bacteria</taxon>
        <taxon>Bacillati</taxon>
        <taxon>Actinomycetota</taxon>
        <taxon>Actinomycetes</taxon>
        <taxon>Frankiales</taxon>
        <taxon>Frankiaceae</taxon>
        <taxon>Frankia</taxon>
    </lineage>
</organism>
<evidence type="ECO:0000256" key="1">
    <source>
        <dbReference type="SAM" id="MobiDB-lite"/>
    </source>
</evidence>
<name>A0A2I2KZN8_9ACTN</name>
<dbReference type="OrthoDB" id="9783370at2"/>
<dbReference type="SUPFAM" id="SSF52540">
    <property type="entry name" value="P-loop containing nucleoside triphosphate hydrolases"/>
    <property type="match status" value="1"/>
</dbReference>
<accession>A0A2I2KZN8</accession>
<reference evidence="2 3" key="1">
    <citation type="submission" date="2017-06" db="EMBL/GenBank/DDBJ databases">
        <authorList>
            <person name="Kim H.J."/>
            <person name="Triplett B.A."/>
        </authorList>
    </citation>
    <scope>NUCLEOTIDE SEQUENCE [LARGE SCALE GENOMIC DNA]</scope>
    <source>
        <strain evidence="2">FRACA_ARgP5</strain>
    </source>
</reference>
<sequence length="381" mass="40369">MIADGVEAVGADDGVLRTNASIPDGREDTYPVRRTSTGRRPAGSPVEGGEPPAWWLVHGTGQPRAEAVQWPPAPPSRRFTAAPNDLSTPAEEDERAARRRADLGAALLDRGQLPAINAGIALRRPLVVVGPAGSGRRELAYLIARELGLGRVLRWSVNGRTLLRDGVFDDDQAGFVHALFRPPAGEVADGSLRLGPLATALLARRRPRVLLVEGLDRADVDLPDDLVEVIDGGRIRVPGLLAAAMSAQGAADVATDDPGGVTTLDSNVVQCAEFPIIVISVLDDRELPTALRRRCVRVRSAAPSAQTLRRLLEGRFGPDPRFADLVDRFVARRSAGAGLVVDQLVDLAQLALTGALDGDGGLEVIDAVWAAPADETFPSMP</sequence>
<gene>
    <name evidence="2" type="ORF">FRACA_610015</name>
</gene>
<dbReference type="Proteomes" id="UP000234331">
    <property type="component" value="Unassembled WGS sequence"/>
</dbReference>
<dbReference type="EMBL" id="FZMO01000527">
    <property type="protein sequence ID" value="SNQ51134.1"/>
    <property type="molecule type" value="Genomic_DNA"/>
</dbReference>
<dbReference type="Gene3D" id="3.40.50.300">
    <property type="entry name" value="P-loop containing nucleotide triphosphate hydrolases"/>
    <property type="match status" value="1"/>
</dbReference>
<evidence type="ECO:0000313" key="2">
    <source>
        <dbReference type="EMBL" id="SNQ51134.1"/>
    </source>
</evidence>
<dbReference type="InterPro" id="IPR027417">
    <property type="entry name" value="P-loop_NTPase"/>
</dbReference>
<feature type="region of interest" description="Disordered" evidence="1">
    <location>
        <begin position="65"/>
        <end position="96"/>
    </location>
</feature>
<evidence type="ECO:0000313" key="3">
    <source>
        <dbReference type="Proteomes" id="UP000234331"/>
    </source>
</evidence>
<keyword evidence="3" id="KW-1185">Reference proteome</keyword>
<feature type="region of interest" description="Disordered" evidence="1">
    <location>
        <begin position="1"/>
        <end position="52"/>
    </location>
</feature>
<protein>
    <recommendedName>
        <fullName evidence="4">AAA+ ATPase domain-containing protein</fullName>
    </recommendedName>
</protein>
<dbReference type="RefSeq" id="WP_133150863.1">
    <property type="nucleotide sequence ID" value="NZ_FZMO01000527.1"/>
</dbReference>
<dbReference type="AlphaFoldDB" id="A0A2I2KZN8"/>